<dbReference type="GO" id="GO:0033014">
    <property type="term" value="P:tetrapyrrole biosynthetic process"/>
    <property type="evidence" value="ECO:0007669"/>
    <property type="project" value="InterPro"/>
</dbReference>
<dbReference type="HOGENOM" id="CLU_011276_10_0_5"/>
<dbReference type="RefSeq" id="WP_020039536.1">
    <property type="nucleotide sequence ID" value="NZ_KE557275.1"/>
</dbReference>
<keyword evidence="3" id="KW-1185">Reference proteome</keyword>
<dbReference type="Gene3D" id="3.40.50.10090">
    <property type="match status" value="1"/>
</dbReference>
<evidence type="ECO:0000313" key="2">
    <source>
        <dbReference type="EMBL" id="EPX82509.1"/>
    </source>
</evidence>
<dbReference type="SUPFAM" id="SSF69618">
    <property type="entry name" value="HemD-like"/>
    <property type="match status" value="1"/>
</dbReference>
<dbReference type="CDD" id="cd06578">
    <property type="entry name" value="HemD"/>
    <property type="match status" value="1"/>
</dbReference>
<dbReference type="InterPro" id="IPR036108">
    <property type="entry name" value="4pyrrol_syn_uPrphyn_synt_sf"/>
</dbReference>
<accession>S9S8D5</accession>
<evidence type="ECO:0000259" key="1">
    <source>
        <dbReference type="Pfam" id="PF02602"/>
    </source>
</evidence>
<dbReference type="EC" id="4.2.1.75" evidence="2"/>
<dbReference type="Pfam" id="PF02602">
    <property type="entry name" value="HEM4"/>
    <property type="match status" value="1"/>
</dbReference>
<organism evidence="2 3">
    <name type="scientific">Salipiger mucosus DSM 16094</name>
    <dbReference type="NCBI Taxonomy" id="1123237"/>
    <lineage>
        <taxon>Bacteria</taxon>
        <taxon>Pseudomonadati</taxon>
        <taxon>Pseudomonadota</taxon>
        <taxon>Alphaproteobacteria</taxon>
        <taxon>Rhodobacterales</taxon>
        <taxon>Roseobacteraceae</taxon>
        <taxon>Salipiger</taxon>
    </lineage>
</organism>
<dbReference type="STRING" id="1123237.Salmuc_05258"/>
<feature type="domain" description="Tetrapyrrole biosynthesis uroporphyrinogen III synthase" evidence="1">
    <location>
        <begin position="29"/>
        <end position="225"/>
    </location>
</feature>
<dbReference type="GO" id="GO:0004852">
    <property type="term" value="F:uroporphyrinogen-III synthase activity"/>
    <property type="evidence" value="ECO:0007669"/>
    <property type="project" value="UniProtKB-EC"/>
</dbReference>
<reference evidence="3" key="1">
    <citation type="journal article" date="2014" name="Stand. Genomic Sci.">
        <title>Genome sequence of the exopolysaccharide-producing Salipiger mucosus type strain (DSM 16094(T)), a moderately halophilic member of the Roseobacter clade.</title>
        <authorList>
            <person name="Riedel T."/>
            <person name="Spring S."/>
            <person name="Fiebig A."/>
            <person name="Petersen J."/>
            <person name="Kyrpides N.C."/>
            <person name="Goker M."/>
            <person name="Klenk H.P."/>
        </authorList>
    </citation>
    <scope>NUCLEOTIDE SEQUENCE [LARGE SCALE GENOMIC DNA]</scope>
    <source>
        <strain evidence="3">DSM 16094</strain>
    </source>
</reference>
<dbReference type="InterPro" id="IPR003754">
    <property type="entry name" value="4pyrrol_synth_uPrphyn_synth"/>
</dbReference>
<proteinExistence type="predicted"/>
<dbReference type="eggNOG" id="COG1587">
    <property type="taxonomic scope" value="Bacteria"/>
</dbReference>
<keyword evidence="2" id="KW-0456">Lyase</keyword>
<gene>
    <name evidence="2" type="ORF">Salmuc_05258</name>
</gene>
<evidence type="ECO:0000313" key="3">
    <source>
        <dbReference type="Proteomes" id="UP000015347"/>
    </source>
</evidence>
<dbReference type="Proteomes" id="UP000015347">
    <property type="component" value="Unassembled WGS sequence"/>
</dbReference>
<dbReference type="EMBL" id="APVH01000021">
    <property type="protein sequence ID" value="EPX82509.1"/>
    <property type="molecule type" value="Genomic_DNA"/>
</dbReference>
<comment type="caution">
    <text evidence="2">The sequence shown here is derived from an EMBL/GenBank/DDBJ whole genome shotgun (WGS) entry which is preliminary data.</text>
</comment>
<protein>
    <submittedName>
        <fullName evidence="2">Uroporphyrinogen-III synthase</fullName>
        <ecNumber evidence="2">4.2.1.75</ecNumber>
    </submittedName>
</protein>
<dbReference type="AlphaFoldDB" id="S9S8D5"/>
<sequence length="247" mass="25186">MAPPLPVLLMTRPERDSRRFIDALRGARAPDFAPVISPLIGIAPTGPLPDMAGRQPVFTSANGVRAFTALGGKGAGPCYTVGAATARVARDAGFEPRSAGGNADDLVALILRDAPGVPLVHLHGTHARGRVADRLRADGLAAEGAAIYDQPALPLTDAARAALAADVPVVAPLFSPRSAALFGDLSPGAAPLIVAAMSDEVSAALGGLYSERLVTARRPDGQAMAEAVAEALKMAQKLVDPRGSVKG</sequence>
<dbReference type="OrthoDB" id="7204250at2"/>
<name>S9S8D5_9RHOB</name>